<dbReference type="VEuPathDB" id="FungiDB:DNF11_3533"/>
<organism evidence="10 11">
    <name type="scientific">Malassezia restricta (strain ATCC 96810 / NBRC 103918 / CBS 7877)</name>
    <name type="common">Seborrheic dermatitis infection agent</name>
    <dbReference type="NCBI Taxonomy" id="425264"/>
    <lineage>
        <taxon>Eukaryota</taxon>
        <taxon>Fungi</taxon>
        <taxon>Dikarya</taxon>
        <taxon>Basidiomycota</taxon>
        <taxon>Ustilaginomycotina</taxon>
        <taxon>Malasseziomycetes</taxon>
        <taxon>Malasseziales</taxon>
        <taxon>Malasseziaceae</taxon>
        <taxon>Malassezia</taxon>
    </lineage>
</organism>
<keyword evidence="6 9" id="KW-1133">Transmembrane helix</keyword>
<dbReference type="SUPFAM" id="SSF103506">
    <property type="entry name" value="Mitochondrial carrier"/>
    <property type="match status" value="2"/>
</dbReference>
<dbReference type="Gene3D" id="1.50.40.10">
    <property type="entry name" value="Mitochondrial carrier domain"/>
    <property type="match status" value="2"/>
</dbReference>
<evidence type="ECO:0000256" key="9">
    <source>
        <dbReference type="SAM" id="Phobius"/>
    </source>
</evidence>
<sequence length="365" mass="40710">MEVHVHDVISLVALLIALLLAFFVLSALVLSVSMPILVTITCYRANYTPRAVSLSEDTPVKSPSYLASFFRQDYTRKLGPEDMRGFVATWKRICAIEGWRGLFRGTHLLVCAYAVTMLLSFFVPFGIILAQALSNPSKDVSASANVGAGLMIFVSLLLFPVDILIRRTIVHPRHLNWAHPCECLKHILTVQEYKQPWRLFLLPGVTSTCLARLLISLLTSLVALFLAPPGRFAILTLFVSQTSDNRAVTVHGDAWQVLVRVLLSCLVWFVLLPLDNIYVRAATQLSDRSYAAVHGAELVVLDKEPIVSLRPCHGNDDPAWTYFGASHVEPYTSLVDVFRKIRDEEGNSSLTRGLLYTILGRLFLM</sequence>
<gene>
    <name evidence="10" type="ORF">DNF11_3533</name>
</gene>
<protein>
    <submittedName>
        <fullName evidence="10">Mitochondrial carrier protein</fullName>
    </submittedName>
</protein>
<keyword evidence="4 9" id="KW-0812">Transmembrane</keyword>
<dbReference type="OrthoDB" id="21292at2759"/>
<evidence type="ECO:0000256" key="6">
    <source>
        <dbReference type="ARBA" id="ARBA00022989"/>
    </source>
</evidence>
<evidence type="ECO:0000313" key="11">
    <source>
        <dbReference type="Proteomes" id="UP000269793"/>
    </source>
</evidence>
<feature type="transmembrane region" description="Helical" evidence="9">
    <location>
        <begin position="254"/>
        <end position="274"/>
    </location>
</feature>
<dbReference type="AlphaFoldDB" id="A0A3G2S8V5"/>
<evidence type="ECO:0000256" key="2">
    <source>
        <dbReference type="ARBA" id="ARBA00006375"/>
    </source>
</evidence>
<feature type="transmembrane region" description="Helical" evidence="9">
    <location>
        <begin position="12"/>
        <end position="40"/>
    </location>
</feature>
<feature type="transmembrane region" description="Helical" evidence="9">
    <location>
        <begin position="199"/>
        <end position="227"/>
    </location>
</feature>
<reference evidence="10 11" key="1">
    <citation type="submission" date="2018-10" db="EMBL/GenBank/DDBJ databases">
        <title>Complete genome sequence of Malassezia restricta CBS 7877.</title>
        <authorList>
            <person name="Morand S.C."/>
            <person name="Bertignac M."/>
            <person name="Iltis A."/>
            <person name="Kolder I."/>
            <person name="Pirovano W."/>
            <person name="Jourdain R."/>
            <person name="Clavaud C."/>
        </authorList>
    </citation>
    <scope>NUCLEOTIDE SEQUENCE [LARGE SCALE GENOMIC DNA]</scope>
    <source>
        <strain evidence="10 11">CBS 7877</strain>
    </source>
</reference>
<name>A0A3G2S8V5_MALR7</name>
<dbReference type="EMBL" id="CP033154">
    <property type="protein sequence ID" value="AYO44483.1"/>
    <property type="molecule type" value="Genomic_DNA"/>
</dbReference>
<dbReference type="GO" id="GO:0022857">
    <property type="term" value="F:transmembrane transporter activity"/>
    <property type="evidence" value="ECO:0007669"/>
    <property type="project" value="TreeGrafter"/>
</dbReference>
<keyword evidence="11" id="KW-1185">Reference proteome</keyword>
<dbReference type="InterPro" id="IPR023395">
    <property type="entry name" value="MCP_dom_sf"/>
</dbReference>
<evidence type="ECO:0000313" key="10">
    <source>
        <dbReference type="EMBL" id="AYO44483.1"/>
    </source>
</evidence>
<evidence type="ECO:0000256" key="8">
    <source>
        <dbReference type="ARBA" id="ARBA00023136"/>
    </source>
</evidence>
<feature type="transmembrane region" description="Helical" evidence="9">
    <location>
        <begin position="108"/>
        <end position="130"/>
    </location>
</feature>
<evidence type="ECO:0000256" key="5">
    <source>
        <dbReference type="ARBA" id="ARBA00022737"/>
    </source>
</evidence>
<dbReference type="Proteomes" id="UP000269793">
    <property type="component" value="Chromosome VII"/>
</dbReference>
<evidence type="ECO:0000256" key="3">
    <source>
        <dbReference type="ARBA" id="ARBA00022448"/>
    </source>
</evidence>
<dbReference type="STRING" id="425264.A0A3G2S8V5"/>
<keyword evidence="5" id="KW-0677">Repeat</keyword>
<feature type="transmembrane region" description="Helical" evidence="9">
    <location>
        <begin position="142"/>
        <end position="165"/>
    </location>
</feature>
<evidence type="ECO:0000256" key="1">
    <source>
        <dbReference type="ARBA" id="ARBA00004225"/>
    </source>
</evidence>
<dbReference type="PANTHER" id="PTHR45624">
    <property type="entry name" value="MITOCHONDRIAL BASIC AMINO ACIDS TRANSPORTER-RELATED"/>
    <property type="match status" value="1"/>
</dbReference>
<dbReference type="InterPro" id="IPR050567">
    <property type="entry name" value="Mitochondrial_Carrier"/>
</dbReference>
<accession>A0A3G2S8V5</accession>
<keyword evidence="3" id="KW-0813">Transport</keyword>
<keyword evidence="8 9" id="KW-0472">Membrane</keyword>
<evidence type="ECO:0000256" key="4">
    <source>
        <dbReference type="ARBA" id="ARBA00022692"/>
    </source>
</evidence>
<proteinExistence type="inferred from homology"/>
<keyword evidence="7" id="KW-0496">Mitochondrion</keyword>
<evidence type="ECO:0000256" key="7">
    <source>
        <dbReference type="ARBA" id="ARBA00023128"/>
    </source>
</evidence>
<comment type="subcellular location">
    <subcellularLocation>
        <location evidence="1">Mitochondrion membrane</location>
        <topology evidence="1">Multi-pass membrane protein</topology>
    </subcellularLocation>
</comment>
<dbReference type="GO" id="GO:0031966">
    <property type="term" value="C:mitochondrial membrane"/>
    <property type="evidence" value="ECO:0007669"/>
    <property type="project" value="UniProtKB-SubCell"/>
</dbReference>
<comment type="similarity">
    <text evidence="2">Belongs to the mitochondrial carrier (TC 2.A.29) family.</text>
</comment>